<accession>K2NTS8</accession>
<dbReference type="SUPFAM" id="SSF52038">
    <property type="entry name" value="Barstar-related"/>
    <property type="match status" value="1"/>
</dbReference>
<dbReference type="AlphaFoldDB" id="K2NTS8"/>
<name>K2NTS8_9HYPH</name>
<dbReference type="InterPro" id="IPR000468">
    <property type="entry name" value="Barstar"/>
</dbReference>
<evidence type="ECO:0000313" key="3">
    <source>
        <dbReference type="EMBL" id="EKF42695.1"/>
    </source>
</evidence>
<dbReference type="InterPro" id="IPR035905">
    <property type="entry name" value="Barstar-like_sf"/>
</dbReference>
<dbReference type="eggNOG" id="COG2732">
    <property type="taxonomic scope" value="Bacteria"/>
</dbReference>
<dbReference type="Proteomes" id="UP000007374">
    <property type="component" value="Unassembled WGS sequence"/>
</dbReference>
<sequence>MTATFTIEGNAIRDIQSFYDEINRLFMANEDWELGPSLDALNDLLYGGIGTLEAGKPVRIVWRDIERSRLALGVEATRAHLRRKLLQPKTYDARRMAKELAALDDGSGPTYFDTIIEIFAQHPHIELVAA</sequence>
<comment type="similarity">
    <text evidence="1">Belongs to the barstar family.</text>
</comment>
<dbReference type="RefSeq" id="WP_009450029.1">
    <property type="nucleotide sequence ID" value="NZ_AMSI01000005.1"/>
</dbReference>
<feature type="domain" description="Barstar (barnase inhibitor)" evidence="2">
    <location>
        <begin position="3"/>
        <end position="76"/>
    </location>
</feature>
<dbReference type="EMBL" id="AMSI01000005">
    <property type="protein sequence ID" value="EKF42695.1"/>
    <property type="molecule type" value="Genomic_DNA"/>
</dbReference>
<evidence type="ECO:0000313" key="4">
    <source>
        <dbReference type="Proteomes" id="UP000007374"/>
    </source>
</evidence>
<organism evidence="3 4">
    <name type="scientific">Nitratireductor indicus C115</name>
    <dbReference type="NCBI Taxonomy" id="1231190"/>
    <lineage>
        <taxon>Bacteria</taxon>
        <taxon>Pseudomonadati</taxon>
        <taxon>Pseudomonadota</taxon>
        <taxon>Alphaproteobacteria</taxon>
        <taxon>Hyphomicrobiales</taxon>
        <taxon>Phyllobacteriaceae</taxon>
        <taxon>Nitratireductor</taxon>
    </lineage>
</organism>
<dbReference type="Pfam" id="PF01337">
    <property type="entry name" value="Barstar"/>
    <property type="match status" value="1"/>
</dbReference>
<evidence type="ECO:0000259" key="2">
    <source>
        <dbReference type="Pfam" id="PF01337"/>
    </source>
</evidence>
<comment type="caution">
    <text evidence="3">The sequence shown here is derived from an EMBL/GenBank/DDBJ whole genome shotgun (WGS) entry which is preliminary data.</text>
</comment>
<proteinExistence type="inferred from homology"/>
<reference evidence="3 4" key="1">
    <citation type="journal article" date="2012" name="J. Bacteriol.">
        <title>Genome Sequence of Nitratireductor indicus Type Strain C115.</title>
        <authorList>
            <person name="Lai Q."/>
            <person name="Li G."/>
            <person name="Yu Z."/>
            <person name="Shao Z."/>
        </authorList>
    </citation>
    <scope>NUCLEOTIDE SEQUENCE [LARGE SCALE GENOMIC DNA]</scope>
    <source>
        <strain evidence="3 4">C115</strain>
    </source>
</reference>
<protein>
    <submittedName>
        <fullName evidence="3">Barnase inhibitor</fullName>
    </submittedName>
</protein>
<keyword evidence="4" id="KW-1185">Reference proteome</keyword>
<dbReference type="Gene3D" id="3.30.370.10">
    <property type="entry name" value="Barstar-like"/>
    <property type="match status" value="1"/>
</dbReference>
<dbReference type="OrthoDB" id="4793808at2"/>
<gene>
    <name evidence="3" type="ORF">NA8A_08509</name>
</gene>
<evidence type="ECO:0000256" key="1">
    <source>
        <dbReference type="ARBA" id="ARBA00006845"/>
    </source>
</evidence>
<dbReference type="PATRIC" id="fig|1231190.3.peg.1775"/>